<name>E6PF90_9ZZZZ</name>
<dbReference type="InterPro" id="IPR011059">
    <property type="entry name" value="Metal-dep_hydrolase_composite"/>
</dbReference>
<gene>
    <name evidence="2" type="ORF">CARN1_0301</name>
</gene>
<dbReference type="GO" id="GO:0016810">
    <property type="term" value="F:hydrolase activity, acting on carbon-nitrogen (but not peptide) bonds"/>
    <property type="evidence" value="ECO:0007669"/>
    <property type="project" value="InterPro"/>
</dbReference>
<dbReference type="Gene3D" id="3.20.20.140">
    <property type="entry name" value="Metal-dependent hydrolases"/>
    <property type="match status" value="1"/>
</dbReference>
<dbReference type="Gene3D" id="2.30.40.10">
    <property type="entry name" value="Urease, subunit C, domain 1"/>
    <property type="match status" value="1"/>
</dbReference>
<sequence length="108" mass="11901">MTFRVGVLYDGTLAKARRNVDVTIADGRVRSIEEGAAGSEHLRRVPCMTPGLTNAHVHWKRAVKRHRRMRGRAARPTSASSLPLRMRENRSMPGSRASAISVARAGAR</sequence>
<evidence type="ECO:0000313" key="2">
    <source>
        <dbReference type="EMBL" id="CBH75126.1"/>
    </source>
</evidence>
<evidence type="ECO:0008006" key="3">
    <source>
        <dbReference type="Google" id="ProtNLM"/>
    </source>
</evidence>
<proteinExistence type="predicted"/>
<feature type="region of interest" description="Disordered" evidence="1">
    <location>
        <begin position="65"/>
        <end position="108"/>
    </location>
</feature>
<evidence type="ECO:0000256" key="1">
    <source>
        <dbReference type="SAM" id="MobiDB-lite"/>
    </source>
</evidence>
<accession>E6PF90</accession>
<organism evidence="2">
    <name type="scientific">mine drainage metagenome</name>
    <dbReference type="NCBI Taxonomy" id="410659"/>
    <lineage>
        <taxon>unclassified sequences</taxon>
        <taxon>metagenomes</taxon>
        <taxon>ecological metagenomes</taxon>
    </lineage>
</organism>
<dbReference type="AlphaFoldDB" id="E6PF90"/>
<dbReference type="EMBL" id="CABL01000005">
    <property type="protein sequence ID" value="CBH75126.1"/>
    <property type="molecule type" value="Genomic_DNA"/>
</dbReference>
<comment type="caution">
    <text evidence="2">The sequence shown here is derived from an EMBL/GenBank/DDBJ whole genome shotgun (WGS) entry which is preliminary data.</text>
</comment>
<protein>
    <recommendedName>
        <fullName evidence="3">Amidohydrolase</fullName>
    </recommendedName>
</protein>
<reference evidence="2" key="1">
    <citation type="submission" date="2009-10" db="EMBL/GenBank/DDBJ databases">
        <title>Diversity of trophic interactions inside an arsenic-rich microbial ecosystem.</title>
        <authorList>
            <person name="Bertin P.N."/>
            <person name="Heinrich-Salmeron A."/>
            <person name="Pelletier E."/>
            <person name="Goulhen-Chollet F."/>
            <person name="Arsene-Ploetze F."/>
            <person name="Gallien S."/>
            <person name="Calteau A."/>
            <person name="Vallenet D."/>
            <person name="Casiot C."/>
            <person name="Chane-Woon-Ming B."/>
            <person name="Giloteaux L."/>
            <person name="Barakat M."/>
            <person name="Bonnefoy V."/>
            <person name="Bruneel O."/>
            <person name="Chandler M."/>
            <person name="Cleiss J."/>
            <person name="Duran R."/>
            <person name="Elbaz-Poulichet F."/>
            <person name="Fonknechten N."/>
            <person name="Lauga B."/>
            <person name="Mornico D."/>
            <person name="Ortet P."/>
            <person name="Schaeffer C."/>
            <person name="Siguier P."/>
            <person name="Alexander Thil Smith A."/>
            <person name="Van Dorsselaer A."/>
            <person name="Weissenbach J."/>
            <person name="Medigue C."/>
            <person name="Le Paslier D."/>
        </authorList>
    </citation>
    <scope>NUCLEOTIDE SEQUENCE</scope>
</reference>